<dbReference type="GO" id="GO:0003824">
    <property type="term" value="F:catalytic activity"/>
    <property type="evidence" value="ECO:0007669"/>
    <property type="project" value="InterPro"/>
</dbReference>
<dbReference type="NCBIfam" id="TIGR04085">
    <property type="entry name" value="rSAM_more_4Fe4S"/>
    <property type="match status" value="1"/>
</dbReference>
<proteinExistence type="predicted"/>
<evidence type="ECO:0000313" key="6">
    <source>
        <dbReference type="EMBL" id="KKR83536.1"/>
    </source>
</evidence>
<dbReference type="SUPFAM" id="SSF102114">
    <property type="entry name" value="Radical SAM enzymes"/>
    <property type="match status" value="1"/>
</dbReference>
<keyword evidence="3" id="KW-0408">Iron</keyword>
<evidence type="ECO:0000256" key="2">
    <source>
        <dbReference type="ARBA" id="ARBA00022723"/>
    </source>
</evidence>
<dbReference type="PROSITE" id="PS51918">
    <property type="entry name" value="RADICAL_SAM"/>
    <property type="match status" value="1"/>
</dbReference>
<dbReference type="PANTHER" id="PTHR11228:SF7">
    <property type="entry name" value="PQQA PEPTIDE CYCLASE"/>
    <property type="match status" value="1"/>
</dbReference>
<name>A0A0G0U8E8_9BACT</name>
<dbReference type="InterPro" id="IPR023885">
    <property type="entry name" value="4Fe4S-binding_SPASM_dom"/>
</dbReference>
<dbReference type="InterPro" id="IPR013785">
    <property type="entry name" value="Aldolase_TIM"/>
</dbReference>
<dbReference type="InterPro" id="IPR007197">
    <property type="entry name" value="rSAM"/>
</dbReference>
<evidence type="ECO:0000256" key="4">
    <source>
        <dbReference type="ARBA" id="ARBA00023014"/>
    </source>
</evidence>
<keyword evidence="2" id="KW-0479">Metal-binding</keyword>
<dbReference type="SFLD" id="SFLDG01386">
    <property type="entry name" value="main_SPASM_domain-containing"/>
    <property type="match status" value="1"/>
</dbReference>
<dbReference type="PANTHER" id="PTHR11228">
    <property type="entry name" value="RADICAL SAM DOMAIN PROTEIN"/>
    <property type="match status" value="1"/>
</dbReference>
<dbReference type="Proteomes" id="UP000034601">
    <property type="component" value="Unassembled WGS sequence"/>
</dbReference>
<dbReference type="SFLD" id="SFLDS00029">
    <property type="entry name" value="Radical_SAM"/>
    <property type="match status" value="1"/>
</dbReference>
<dbReference type="EMBL" id="LCAB01000004">
    <property type="protein sequence ID" value="KKR83536.1"/>
    <property type="molecule type" value="Genomic_DNA"/>
</dbReference>
<evidence type="ECO:0000256" key="1">
    <source>
        <dbReference type="ARBA" id="ARBA00022691"/>
    </source>
</evidence>
<comment type="caution">
    <text evidence="6">The sequence shown here is derived from an EMBL/GenBank/DDBJ whole genome shotgun (WGS) entry which is preliminary data.</text>
</comment>
<keyword evidence="4" id="KW-0411">Iron-sulfur</keyword>
<dbReference type="GO" id="GO:0051536">
    <property type="term" value="F:iron-sulfur cluster binding"/>
    <property type="evidence" value="ECO:0007669"/>
    <property type="project" value="UniProtKB-KW"/>
</dbReference>
<dbReference type="InterPro" id="IPR050377">
    <property type="entry name" value="Radical_SAM_PqqE_MftC-like"/>
</dbReference>
<dbReference type="SFLD" id="SFLDG01067">
    <property type="entry name" value="SPASM/twitch_domain_containing"/>
    <property type="match status" value="1"/>
</dbReference>
<dbReference type="CDD" id="cd01335">
    <property type="entry name" value="Radical_SAM"/>
    <property type="match status" value="1"/>
</dbReference>
<evidence type="ECO:0000259" key="5">
    <source>
        <dbReference type="PROSITE" id="PS51918"/>
    </source>
</evidence>
<reference evidence="6 7" key="1">
    <citation type="journal article" date="2015" name="Nature">
        <title>rRNA introns, odd ribosomes, and small enigmatic genomes across a large radiation of phyla.</title>
        <authorList>
            <person name="Brown C.T."/>
            <person name="Hug L.A."/>
            <person name="Thomas B.C."/>
            <person name="Sharon I."/>
            <person name="Castelle C.J."/>
            <person name="Singh A."/>
            <person name="Wilkins M.J."/>
            <person name="Williams K.H."/>
            <person name="Banfield J.F."/>
        </authorList>
    </citation>
    <scope>NUCLEOTIDE SEQUENCE [LARGE SCALE GENOMIC DNA]</scope>
</reference>
<dbReference type="InterPro" id="IPR058240">
    <property type="entry name" value="rSAM_sf"/>
</dbReference>
<dbReference type="GO" id="GO:0046872">
    <property type="term" value="F:metal ion binding"/>
    <property type="evidence" value="ECO:0007669"/>
    <property type="project" value="UniProtKB-KW"/>
</dbReference>
<protein>
    <submittedName>
        <fullName evidence="6">Radical SAM domain protein</fullName>
    </submittedName>
</protein>
<organism evidence="6 7">
    <name type="scientific">Candidatus Daviesbacteria bacterium GW2011_GWA2_40_9</name>
    <dbReference type="NCBI Taxonomy" id="1618424"/>
    <lineage>
        <taxon>Bacteria</taxon>
        <taxon>Candidatus Daviesiibacteriota</taxon>
    </lineage>
</organism>
<accession>A0A0G0U8E8</accession>
<evidence type="ECO:0000313" key="7">
    <source>
        <dbReference type="Proteomes" id="UP000034601"/>
    </source>
</evidence>
<keyword evidence="1" id="KW-0949">S-adenosyl-L-methionine</keyword>
<gene>
    <name evidence="6" type="ORF">UU29_C0004G0037</name>
</gene>
<dbReference type="Gene3D" id="3.20.20.70">
    <property type="entry name" value="Aldolase class I"/>
    <property type="match status" value="1"/>
</dbReference>
<sequence>MEKIPFEEIPHFVQIETSYNCNAHCSFCYNPNRNNPPNYKKLRKIVHQVTKSHIPHVQLTGGEVSLLPSKFLNEIINELSKNSNVSIQTNGIIYIKDLTPALASIYISLHGTKKYHDKLQQICQWEQITKNIKKYISNGFEVNLDFTLTSINYNNFEEIAFLANEWGIYQYSINKFEPAGLGVANFTDLVPSKDHFKKIIDQIIRLQDKTKLHIGFCTAVPFCLDARLPEYGLLANCGAGVSLLVISPDGEVRICNQSDTSYGNILKHNLIEIWKDKNLDEFRNKSWVIVPCKDCFLFNKCLGGCKVDNSQKGKYCIDYAVRNYKKIPITKVQWQKRLQMFMTKQKDKDHKTRIKAKDIICPDKFTKLNLTHKNKLLITRHQTISIDLQSVLLLKEVLNGKHTFQEILRYAKDKSLSTVGTKNMLIKLLGARAITLRSNE</sequence>
<evidence type="ECO:0000256" key="3">
    <source>
        <dbReference type="ARBA" id="ARBA00023004"/>
    </source>
</evidence>
<feature type="domain" description="Radical SAM core" evidence="5">
    <location>
        <begin position="7"/>
        <end position="213"/>
    </location>
</feature>
<dbReference type="AlphaFoldDB" id="A0A0G0U8E8"/>
<dbReference type="Pfam" id="PF13186">
    <property type="entry name" value="SPASM"/>
    <property type="match status" value="1"/>
</dbReference>
<dbReference type="Pfam" id="PF04055">
    <property type="entry name" value="Radical_SAM"/>
    <property type="match status" value="1"/>
</dbReference>